<keyword evidence="1" id="KW-0732">Signal</keyword>
<name>A0A562WSL5_9BACT</name>
<feature type="chain" id="PRO_5021910255" description="Lipoprotein" evidence="1">
    <location>
        <begin position="20"/>
        <end position="204"/>
    </location>
</feature>
<dbReference type="AlphaFoldDB" id="A0A562WSL5"/>
<accession>A0A562WSL5</accession>
<dbReference type="OrthoDB" id="5395155at2"/>
<protein>
    <recommendedName>
        <fullName evidence="4">Lipoprotein</fullName>
    </recommendedName>
</protein>
<organism evidence="2 3">
    <name type="scientific">Geobacter argillaceus</name>
    <dbReference type="NCBI Taxonomy" id="345631"/>
    <lineage>
        <taxon>Bacteria</taxon>
        <taxon>Pseudomonadati</taxon>
        <taxon>Thermodesulfobacteriota</taxon>
        <taxon>Desulfuromonadia</taxon>
        <taxon>Geobacterales</taxon>
        <taxon>Geobacteraceae</taxon>
        <taxon>Geobacter</taxon>
    </lineage>
</organism>
<evidence type="ECO:0000313" key="3">
    <source>
        <dbReference type="Proteomes" id="UP000319449"/>
    </source>
</evidence>
<feature type="signal peptide" evidence="1">
    <location>
        <begin position="1"/>
        <end position="19"/>
    </location>
</feature>
<gene>
    <name evidence="2" type="ORF">JN12_00286</name>
</gene>
<evidence type="ECO:0000256" key="1">
    <source>
        <dbReference type="SAM" id="SignalP"/>
    </source>
</evidence>
<evidence type="ECO:0008006" key="4">
    <source>
        <dbReference type="Google" id="ProtNLM"/>
    </source>
</evidence>
<keyword evidence="3" id="KW-1185">Reference proteome</keyword>
<comment type="caution">
    <text evidence="2">The sequence shown here is derived from an EMBL/GenBank/DDBJ whole genome shotgun (WGS) entry which is preliminary data.</text>
</comment>
<proteinExistence type="predicted"/>
<dbReference type="EMBL" id="VLLN01000001">
    <property type="protein sequence ID" value="TWJ33608.1"/>
    <property type="molecule type" value="Genomic_DNA"/>
</dbReference>
<reference evidence="2 3" key="1">
    <citation type="submission" date="2019-07" db="EMBL/GenBank/DDBJ databases">
        <title>Genomic Encyclopedia of Archaeal and Bacterial Type Strains, Phase II (KMG-II): from individual species to whole genera.</title>
        <authorList>
            <person name="Goeker M."/>
        </authorList>
    </citation>
    <scope>NUCLEOTIDE SEQUENCE [LARGE SCALE GENOMIC DNA]</scope>
    <source>
        <strain evidence="2 3">ATCC BAA-1139</strain>
    </source>
</reference>
<sequence length="204" mass="21725">MIRRTICAALLTYCMGILAGCATTTIPVSILYSPSVEARGGSGNLFLKSGTGNTAISNADNVRWVIGKRKDSDGMVTGEILSANSAGDIVLDALKRELTVAGYRVELGASMPSGVSKGIDLASVQVELEETAGIPKIEVTCTVKISMDVWKNGAKMKRLSYESRVSDFAIIDRERLPRDMIEKGLRGVMSQAVPEIVAVLNGKS</sequence>
<evidence type="ECO:0000313" key="2">
    <source>
        <dbReference type="EMBL" id="TWJ33608.1"/>
    </source>
</evidence>
<dbReference type="PROSITE" id="PS51257">
    <property type="entry name" value="PROKAR_LIPOPROTEIN"/>
    <property type="match status" value="1"/>
</dbReference>
<dbReference type="Proteomes" id="UP000319449">
    <property type="component" value="Unassembled WGS sequence"/>
</dbReference>
<dbReference type="RefSeq" id="WP_145017322.1">
    <property type="nucleotide sequence ID" value="NZ_VLLN01000001.1"/>
</dbReference>